<proteinExistence type="predicted"/>
<keyword evidence="3" id="KW-0808">Transferase</keyword>
<gene>
    <name evidence="9" type="ORF">BSK56_06995</name>
</gene>
<keyword evidence="4" id="KW-0812">Transmembrane</keyword>
<dbReference type="PANTHER" id="PTHR48090:SF3">
    <property type="entry name" value="UNDECAPRENYL-PHOSPHATE 4-DEOXY-4-FORMAMIDO-L-ARABINOSE TRANSFERASE"/>
    <property type="match status" value="1"/>
</dbReference>
<dbReference type="CDD" id="cd04187">
    <property type="entry name" value="DPM1_like_bac"/>
    <property type="match status" value="1"/>
</dbReference>
<keyword evidence="5" id="KW-0448">Lipopolysaccharide biosynthesis</keyword>
<evidence type="ECO:0000256" key="2">
    <source>
        <dbReference type="ARBA" id="ARBA00022676"/>
    </source>
</evidence>
<evidence type="ECO:0000256" key="6">
    <source>
        <dbReference type="ARBA" id="ARBA00022989"/>
    </source>
</evidence>
<comment type="caution">
    <text evidence="9">The sequence shown here is derived from an EMBL/GenBank/DDBJ whole genome shotgun (WGS) entry which is preliminary data.</text>
</comment>
<name>A0ABX3HKI0_PAEBO</name>
<evidence type="ECO:0000256" key="5">
    <source>
        <dbReference type="ARBA" id="ARBA00022985"/>
    </source>
</evidence>
<evidence type="ECO:0000256" key="3">
    <source>
        <dbReference type="ARBA" id="ARBA00022679"/>
    </source>
</evidence>
<keyword evidence="6" id="KW-1133">Transmembrane helix</keyword>
<evidence type="ECO:0000313" key="9">
    <source>
        <dbReference type="EMBL" id="OMD50275.1"/>
    </source>
</evidence>
<feature type="domain" description="Glycosyltransferase 2-like" evidence="8">
    <location>
        <begin position="5"/>
        <end position="163"/>
    </location>
</feature>
<dbReference type="RefSeq" id="WP_076109908.1">
    <property type="nucleotide sequence ID" value="NZ_MPTB01000007.1"/>
</dbReference>
<dbReference type="Proteomes" id="UP000187412">
    <property type="component" value="Unassembled WGS sequence"/>
</dbReference>
<dbReference type="InterPro" id="IPR029044">
    <property type="entry name" value="Nucleotide-diphossugar_trans"/>
</dbReference>
<evidence type="ECO:0000256" key="7">
    <source>
        <dbReference type="ARBA" id="ARBA00023136"/>
    </source>
</evidence>
<protein>
    <submittedName>
        <fullName evidence="9">Glycosyltransferase</fullName>
    </submittedName>
</protein>
<reference evidence="9 10" key="1">
    <citation type="submission" date="2016-10" db="EMBL/GenBank/DDBJ databases">
        <title>Paenibacillus species isolates.</title>
        <authorList>
            <person name="Beno S.M."/>
        </authorList>
    </citation>
    <scope>NUCLEOTIDE SEQUENCE [LARGE SCALE GENOMIC DNA]</scope>
    <source>
        <strain evidence="9 10">FSL H7-0744</strain>
    </source>
</reference>
<sequence length="236" mass="26899">MTRLSVIAPVYNEEGNIYDLYLSITNALKEKVESYEIVLVNDGSRDRSAVLLNEIAQMDEAVKVIHFEKNYGQTAAIWAGIKNSTGELIALMDADLQTDPRDIFRLMPFIERIDFVNGKRVDRQEPMLKKISSRLGNRIRNWITGEAIYDTGCPMKLFTREVADSFHLYNGMHRFLPTLAKMNGFSVLEVTVTHQRRKHGVSKYGILKEGCTGFMDAMVIGWLKKRGIMYRVKGGN</sequence>
<dbReference type="PANTHER" id="PTHR48090">
    <property type="entry name" value="UNDECAPRENYL-PHOSPHATE 4-DEOXY-4-FORMAMIDO-L-ARABINOSE TRANSFERASE-RELATED"/>
    <property type="match status" value="1"/>
</dbReference>
<evidence type="ECO:0000313" key="10">
    <source>
        <dbReference type="Proteomes" id="UP000187412"/>
    </source>
</evidence>
<dbReference type="SUPFAM" id="SSF53448">
    <property type="entry name" value="Nucleotide-diphospho-sugar transferases"/>
    <property type="match status" value="1"/>
</dbReference>
<accession>A0ABX3HKI0</accession>
<dbReference type="InterPro" id="IPR001173">
    <property type="entry name" value="Glyco_trans_2-like"/>
</dbReference>
<dbReference type="Pfam" id="PF00535">
    <property type="entry name" value="Glycos_transf_2"/>
    <property type="match status" value="1"/>
</dbReference>
<evidence type="ECO:0000256" key="4">
    <source>
        <dbReference type="ARBA" id="ARBA00022692"/>
    </source>
</evidence>
<evidence type="ECO:0000259" key="8">
    <source>
        <dbReference type="Pfam" id="PF00535"/>
    </source>
</evidence>
<keyword evidence="10" id="KW-1185">Reference proteome</keyword>
<organism evidence="9 10">
    <name type="scientific">Paenibacillus borealis</name>
    <dbReference type="NCBI Taxonomy" id="160799"/>
    <lineage>
        <taxon>Bacteria</taxon>
        <taxon>Bacillati</taxon>
        <taxon>Bacillota</taxon>
        <taxon>Bacilli</taxon>
        <taxon>Bacillales</taxon>
        <taxon>Paenibacillaceae</taxon>
        <taxon>Paenibacillus</taxon>
    </lineage>
</organism>
<keyword evidence="7" id="KW-0472">Membrane</keyword>
<dbReference type="Gene3D" id="3.90.550.10">
    <property type="entry name" value="Spore Coat Polysaccharide Biosynthesis Protein SpsA, Chain A"/>
    <property type="match status" value="1"/>
</dbReference>
<keyword evidence="1" id="KW-1003">Cell membrane</keyword>
<dbReference type="EMBL" id="MPTB01000007">
    <property type="protein sequence ID" value="OMD50275.1"/>
    <property type="molecule type" value="Genomic_DNA"/>
</dbReference>
<keyword evidence="2" id="KW-0328">Glycosyltransferase</keyword>
<evidence type="ECO:0000256" key="1">
    <source>
        <dbReference type="ARBA" id="ARBA00022475"/>
    </source>
</evidence>
<dbReference type="InterPro" id="IPR050256">
    <property type="entry name" value="Glycosyltransferase_2"/>
</dbReference>